<evidence type="ECO:0000313" key="2">
    <source>
        <dbReference type="Proteomes" id="UP001497444"/>
    </source>
</evidence>
<keyword evidence="2" id="KW-1185">Reference proteome</keyword>
<dbReference type="Proteomes" id="UP001497444">
    <property type="component" value="Unassembled WGS sequence"/>
</dbReference>
<proteinExistence type="predicted"/>
<accession>A0ABP0VEW5</accession>
<gene>
    <name evidence="1" type="ORF">CSSPJE1EN1_LOCUS27809</name>
</gene>
<reference evidence="1" key="1">
    <citation type="submission" date="2024-02" db="EMBL/GenBank/DDBJ databases">
        <authorList>
            <consortium name="ELIXIR-Norway"/>
            <consortium name="Elixir Norway"/>
        </authorList>
    </citation>
    <scope>NUCLEOTIDE SEQUENCE</scope>
</reference>
<comment type="caution">
    <text evidence="1">The sequence shown here is derived from an EMBL/GenBank/DDBJ whole genome shotgun (WGS) entry which is preliminary data.</text>
</comment>
<evidence type="ECO:0000313" key="1">
    <source>
        <dbReference type="EMBL" id="CAK9252431.1"/>
    </source>
</evidence>
<dbReference type="EMBL" id="CAXAQS010000625">
    <property type="protein sequence ID" value="CAK9252431.1"/>
    <property type="molecule type" value="Genomic_DNA"/>
</dbReference>
<organism evidence="1 2">
    <name type="scientific">Sphagnum jensenii</name>
    <dbReference type="NCBI Taxonomy" id="128206"/>
    <lineage>
        <taxon>Eukaryota</taxon>
        <taxon>Viridiplantae</taxon>
        <taxon>Streptophyta</taxon>
        <taxon>Embryophyta</taxon>
        <taxon>Bryophyta</taxon>
        <taxon>Sphagnophytina</taxon>
        <taxon>Sphagnopsida</taxon>
        <taxon>Sphagnales</taxon>
        <taxon>Sphagnaceae</taxon>
        <taxon>Sphagnum</taxon>
    </lineage>
</organism>
<sequence>MFKLKTPCTVEIGRGEIGRQRLFSEDSDPTVNVRSTQRLGFVILDQTEIDAPIFLLLFVILLCLSLSVEESTNVEEEVFSDVFKRLLRGLGDTLSCSADLPVICATAVERRTLGNLCEAIVVLVHHEVGSQCAANTKRE</sequence>
<name>A0ABP0VEW5_9BRYO</name>
<protein>
    <submittedName>
        <fullName evidence="1">Uncharacterized protein</fullName>
    </submittedName>
</protein>